<dbReference type="AlphaFoldDB" id="A0ABD3G0N0"/>
<keyword evidence="9" id="KW-1185">Reference proteome</keyword>
<dbReference type="PROSITE" id="PS50893">
    <property type="entry name" value="ABC_TRANSPORTER_2"/>
    <property type="match status" value="1"/>
</dbReference>
<evidence type="ECO:0000256" key="1">
    <source>
        <dbReference type="ARBA" id="ARBA00004141"/>
    </source>
</evidence>
<keyword evidence="2" id="KW-0813">Transport</keyword>
<keyword evidence="4 6" id="KW-1133">Transmembrane helix</keyword>
<dbReference type="InterPro" id="IPR043926">
    <property type="entry name" value="ABCG_dom"/>
</dbReference>
<dbReference type="InterPro" id="IPR003439">
    <property type="entry name" value="ABC_transporter-like_ATP-bd"/>
</dbReference>
<dbReference type="Proteomes" id="UP001632037">
    <property type="component" value="Unassembled WGS sequence"/>
</dbReference>
<evidence type="ECO:0000256" key="5">
    <source>
        <dbReference type="ARBA" id="ARBA00023136"/>
    </source>
</evidence>
<dbReference type="FunFam" id="3.40.50.300:FF:000528">
    <property type="entry name" value="ABC transporter G family member 31"/>
    <property type="match status" value="1"/>
</dbReference>
<dbReference type="GO" id="GO:0016020">
    <property type="term" value="C:membrane"/>
    <property type="evidence" value="ECO:0007669"/>
    <property type="project" value="UniProtKB-SubCell"/>
</dbReference>
<feature type="domain" description="ABC transporter" evidence="7">
    <location>
        <begin position="75"/>
        <end position="330"/>
    </location>
</feature>
<sequence>MNTEPIRAISPELNYESGKTLMEKGSQTLHEVMANRIERAKGRPLPEMEVRFSNLSLSADIVVADDQATKYELPTLTNELKKTLMGPKKLTVRKEILKNVSGRFTPGKITLLLGQPGSGKSALMKVLGGRFPMTKNITLEGDISFNSVSRGDLVDRLPQFVEYVGQRDYHSATLTVAEMLEFASKFCGGELLKQGKGMLDMSSRHDDFQALEDAKAIFAHYTDVVMKQYGLKICKDTIVGDAMLRGVSGGERKRVTTSEMEFGMKYVSLMDEIMWRTLHKTVVIALLQPSPEVFALFDDVMILNDGELMYHGPCSKVEGYFETLGFKCPPGRDIADYLLDLGAKQQHRYEVPHPVKQPRSARSQACQKRAASSMTQMKFVVTRFMQMYWCTPSYNLTRMYLAIFLALLLGLIFVGNSGFSSYSGLNSGVGMVFMVSLFSSMAVFQSVMPLSCAERAPYYRERAFQTYNAFWYFVSSTVVEIPYCFVSTFLFTFIFYYFVGFTGFTPAVLFWLACSLLVLMEVYLGQFFSFSPPAYAIPSAYTWLYDICPIKFPMSILIALVFSDCDHLPTWNEASQSYINVNSQVGCQPMTNAPETVEHITIKEYTEYFGFKHHQILRNFGITIGVIVLFRIWAALALRYINHQTKWSDTLYMLTTVRTGPIKLPLVASLASEMLTRSIEPIEIEEKITVL</sequence>
<evidence type="ECO:0000256" key="3">
    <source>
        <dbReference type="ARBA" id="ARBA00022692"/>
    </source>
</evidence>
<comment type="subcellular location">
    <subcellularLocation>
        <location evidence="1">Membrane</location>
        <topology evidence="1">Multi-pass membrane protein</topology>
    </subcellularLocation>
</comment>
<comment type="caution">
    <text evidence="8">The sequence shown here is derived from an EMBL/GenBank/DDBJ whole genome shotgun (WGS) entry which is preliminary data.</text>
</comment>
<evidence type="ECO:0000256" key="2">
    <source>
        <dbReference type="ARBA" id="ARBA00022448"/>
    </source>
</evidence>
<reference evidence="8 9" key="1">
    <citation type="submission" date="2024-09" db="EMBL/GenBank/DDBJ databases">
        <title>Genome sequencing and assembly of Phytophthora oleae, isolate VK10A, causative agent of rot of olive drupes.</title>
        <authorList>
            <person name="Conti Taguali S."/>
            <person name="Riolo M."/>
            <person name="La Spada F."/>
            <person name="Cacciola S.O."/>
            <person name="Dionisio G."/>
        </authorList>
    </citation>
    <scope>NUCLEOTIDE SEQUENCE [LARGE SCALE GENOMIC DNA]</scope>
    <source>
        <strain evidence="8 9">VK10A</strain>
    </source>
</reference>
<evidence type="ECO:0000256" key="6">
    <source>
        <dbReference type="SAM" id="Phobius"/>
    </source>
</evidence>
<dbReference type="InterPro" id="IPR027417">
    <property type="entry name" value="P-loop_NTPase"/>
</dbReference>
<feature type="transmembrane region" description="Helical" evidence="6">
    <location>
        <begin position="469"/>
        <end position="498"/>
    </location>
</feature>
<dbReference type="Pfam" id="PF19055">
    <property type="entry name" value="ABC2_membrane_7"/>
    <property type="match status" value="1"/>
</dbReference>
<protein>
    <recommendedName>
        <fullName evidence="7">ABC transporter domain-containing protein</fullName>
    </recommendedName>
</protein>
<dbReference type="InterPro" id="IPR013525">
    <property type="entry name" value="ABC2_TM"/>
</dbReference>
<proteinExistence type="predicted"/>
<evidence type="ECO:0000259" key="7">
    <source>
        <dbReference type="PROSITE" id="PS50893"/>
    </source>
</evidence>
<evidence type="ECO:0000313" key="9">
    <source>
        <dbReference type="Proteomes" id="UP001632037"/>
    </source>
</evidence>
<dbReference type="EMBL" id="JBIMZQ010000006">
    <property type="protein sequence ID" value="KAL3670759.1"/>
    <property type="molecule type" value="Genomic_DNA"/>
</dbReference>
<dbReference type="Gene3D" id="3.40.50.300">
    <property type="entry name" value="P-loop containing nucleotide triphosphate hydrolases"/>
    <property type="match status" value="1"/>
</dbReference>
<feature type="transmembrane region" description="Helical" evidence="6">
    <location>
        <begin position="620"/>
        <end position="641"/>
    </location>
</feature>
<gene>
    <name evidence="8" type="ORF">V7S43_003947</name>
</gene>
<dbReference type="PANTHER" id="PTHR19241">
    <property type="entry name" value="ATP-BINDING CASSETTE TRANSPORTER"/>
    <property type="match status" value="1"/>
</dbReference>
<organism evidence="8 9">
    <name type="scientific">Phytophthora oleae</name>
    <dbReference type="NCBI Taxonomy" id="2107226"/>
    <lineage>
        <taxon>Eukaryota</taxon>
        <taxon>Sar</taxon>
        <taxon>Stramenopiles</taxon>
        <taxon>Oomycota</taxon>
        <taxon>Peronosporomycetes</taxon>
        <taxon>Peronosporales</taxon>
        <taxon>Peronosporaceae</taxon>
        <taxon>Phytophthora</taxon>
    </lineage>
</organism>
<name>A0ABD3G0N0_9STRA</name>
<keyword evidence="5 6" id="KW-0472">Membrane</keyword>
<feature type="transmembrane region" description="Helical" evidence="6">
    <location>
        <begin position="399"/>
        <end position="419"/>
    </location>
</feature>
<dbReference type="InterPro" id="IPR010929">
    <property type="entry name" value="PDR_CDR_ABC"/>
</dbReference>
<dbReference type="Pfam" id="PF06422">
    <property type="entry name" value="PDR_CDR"/>
    <property type="match status" value="1"/>
</dbReference>
<accession>A0ABD3G0N0</accession>
<evidence type="ECO:0000313" key="8">
    <source>
        <dbReference type="EMBL" id="KAL3670759.1"/>
    </source>
</evidence>
<dbReference type="Pfam" id="PF01061">
    <property type="entry name" value="ABC2_membrane"/>
    <property type="match status" value="1"/>
</dbReference>
<feature type="transmembrane region" description="Helical" evidence="6">
    <location>
        <begin position="425"/>
        <end position="448"/>
    </location>
</feature>
<evidence type="ECO:0000256" key="4">
    <source>
        <dbReference type="ARBA" id="ARBA00022989"/>
    </source>
</evidence>
<dbReference type="Pfam" id="PF00005">
    <property type="entry name" value="ABC_tran"/>
    <property type="match status" value="1"/>
</dbReference>
<feature type="transmembrane region" description="Helical" evidence="6">
    <location>
        <begin position="504"/>
        <end position="524"/>
    </location>
</feature>
<dbReference type="SUPFAM" id="SSF52540">
    <property type="entry name" value="P-loop containing nucleoside triphosphate hydrolases"/>
    <property type="match status" value="1"/>
</dbReference>
<keyword evidence="3 6" id="KW-0812">Transmembrane</keyword>